<keyword evidence="12" id="KW-1185">Reference proteome</keyword>
<dbReference type="Proteomes" id="UP001266357">
    <property type="component" value="Unassembled WGS sequence"/>
</dbReference>
<evidence type="ECO:0000256" key="3">
    <source>
        <dbReference type="ARBA" id="ARBA00022475"/>
    </source>
</evidence>
<evidence type="ECO:0000256" key="6">
    <source>
        <dbReference type="ARBA" id="ARBA00022989"/>
    </source>
</evidence>
<feature type="transmembrane region" description="Helical" evidence="9">
    <location>
        <begin position="12"/>
        <end position="32"/>
    </location>
</feature>
<sequence>MQMLLSFINKLLEKILMLAMAAIVVTVTWQVFSRFIIQSPSSFTEELARFLLIWIGILGSAYAYQSKAHLGLDLFVDKLAPVKQKPIRILIELLVLVFACGVMMYGGALLVLMNIELKQTSAALGLNMGLIYSAIPISGTLIMMFCLDNIFQLIKSTPNSSTPIASKSQTIDIVKGES</sequence>
<dbReference type="InterPro" id="IPR055348">
    <property type="entry name" value="DctQ"/>
</dbReference>
<comment type="function">
    <text evidence="9">Part of the tripartite ATP-independent periplasmic (TRAP) transport system.</text>
</comment>
<comment type="caution">
    <text evidence="11">The sequence shown here is derived from an EMBL/GenBank/DDBJ whole genome shotgun (WGS) entry which is preliminary data.</text>
</comment>
<feature type="transmembrane region" description="Helical" evidence="9">
    <location>
        <begin position="47"/>
        <end position="64"/>
    </location>
</feature>
<feature type="transmembrane region" description="Helical" evidence="9">
    <location>
        <begin position="124"/>
        <end position="147"/>
    </location>
</feature>
<keyword evidence="6 9" id="KW-1133">Transmembrane helix</keyword>
<comment type="similarity">
    <text evidence="8 9">Belongs to the TRAP transporter small permease family.</text>
</comment>
<organism evidence="11 12">
    <name type="scientific">Thalassotalea castellviae</name>
    <dbReference type="NCBI Taxonomy" id="3075612"/>
    <lineage>
        <taxon>Bacteria</taxon>
        <taxon>Pseudomonadati</taxon>
        <taxon>Pseudomonadota</taxon>
        <taxon>Gammaproteobacteria</taxon>
        <taxon>Alteromonadales</taxon>
        <taxon>Colwelliaceae</taxon>
        <taxon>Thalassotalea</taxon>
    </lineage>
</organism>
<evidence type="ECO:0000313" key="12">
    <source>
        <dbReference type="Proteomes" id="UP001266357"/>
    </source>
</evidence>
<keyword evidence="7 9" id="KW-0472">Membrane</keyword>
<keyword evidence="3" id="KW-1003">Cell membrane</keyword>
<reference evidence="11 12" key="1">
    <citation type="submission" date="2023-09" db="EMBL/GenBank/DDBJ databases">
        <authorList>
            <person name="Rey-Velasco X."/>
        </authorList>
    </citation>
    <scope>NUCLEOTIDE SEQUENCE [LARGE SCALE GENOMIC DNA]</scope>
    <source>
        <strain evidence="11 12">W431</strain>
    </source>
</reference>
<evidence type="ECO:0000256" key="8">
    <source>
        <dbReference type="ARBA" id="ARBA00038436"/>
    </source>
</evidence>
<protein>
    <recommendedName>
        <fullName evidence="9">TRAP transporter small permease protein</fullName>
    </recommendedName>
</protein>
<evidence type="ECO:0000256" key="9">
    <source>
        <dbReference type="RuleBase" id="RU369079"/>
    </source>
</evidence>
<evidence type="ECO:0000256" key="4">
    <source>
        <dbReference type="ARBA" id="ARBA00022519"/>
    </source>
</evidence>
<feature type="domain" description="Tripartite ATP-independent periplasmic transporters DctQ component" evidence="10">
    <location>
        <begin position="23"/>
        <end position="155"/>
    </location>
</feature>
<evidence type="ECO:0000313" key="11">
    <source>
        <dbReference type="EMBL" id="MDT0602516.1"/>
    </source>
</evidence>
<name>A0ABU2ZX59_9GAMM</name>
<dbReference type="PANTHER" id="PTHR35011">
    <property type="entry name" value="2,3-DIKETO-L-GULONATE TRAP TRANSPORTER SMALL PERMEASE PROTEIN YIAM"/>
    <property type="match status" value="1"/>
</dbReference>
<feature type="transmembrane region" description="Helical" evidence="9">
    <location>
        <begin position="89"/>
        <end position="112"/>
    </location>
</feature>
<dbReference type="RefSeq" id="WP_311576895.1">
    <property type="nucleotide sequence ID" value="NZ_JAVRIF010000001.1"/>
</dbReference>
<dbReference type="EMBL" id="JAVRIF010000001">
    <property type="protein sequence ID" value="MDT0602516.1"/>
    <property type="molecule type" value="Genomic_DNA"/>
</dbReference>
<comment type="subcellular location">
    <subcellularLocation>
        <location evidence="1 9">Cell inner membrane</location>
        <topology evidence="1 9">Multi-pass membrane protein</topology>
    </subcellularLocation>
</comment>
<evidence type="ECO:0000256" key="1">
    <source>
        <dbReference type="ARBA" id="ARBA00004429"/>
    </source>
</evidence>
<keyword evidence="5 9" id="KW-0812">Transmembrane</keyword>
<gene>
    <name evidence="11" type="ORF">RM573_02800</name>
</gene>
<dbReference type="Pfam" id="PF04290">
    <property type="entry name" value="DctQ"/>
    <property type="match status" value="1"/>
</dbReference>
<keyword evidence="2 9" id="KW-0813">Transport</keyword>
<evidence type="ECO:0000256" key="7">
    <source>
        <dbReference type="ARBA" id="ARBA00023136"/>
    </source>
</evidence>
<accession>A0ABU2ZX59</accession>
<keyword evidence="4 9" id="KW-0997">Cell inner membrane</keyword>
<comment type="subunit">
    <text evidence="9">The complex comprises the extracytoplasmic solute receptor protein and the two transmembrane proteins.</text>
</comment>
<proteinExistence type="inferred from homology"/>
<evidence type="ECO:0000256" key="5">
    <source>
        <dbReference type="ARBA" id="ARBA00022692"/>
    </source>
</evidence>
<evidence type="ECO:0000256" key="2">
    <source>
        <dbReference type="ARBA" id="ARBA00022448"/>
    </source>
</evidence>
<evidence type="ECO:0000259" key="10">
    <source>
        <dbReference type="Pfam" id="PF04290"/>
    </source>
</evidence>
<dbReference type="PANTHER" id="PTHR35011:SF2">
    <property type="entry name" value="2,3-DIKETO-L-GULONATE TRAP TRANSPORTER SMALL PERMEASE PROTEIN YIAM"/>
    <property type="match status" value="1"/>
</dbReference>
<dbReference type="InterPro" id="IPR007387">
    <property type="entry name" value="TRAP_DctQ"/>
</dbReference>